<dbReference type="PROSITE" id="PS00018">
    <property type="entry name" value="EF_HAND_1"/>
    <property type="match status" value="1"/>
</dbReference>
<dbReference type="InterPro" id="IPR002048">
    <property type="entry name" value="EF_hand_dom"/>
</dbReference>
<reference evidence="8" key="2">
    <citation type="submission" date="2025-08" db="UniProtKB">
        <authorList>
            <consortium name="RefSeq"/>
        </authorList>
    </citation>
    <scope>IDENTIFICATION</scope>
    <source>
        <strain evidence="8">S238N-H82</strain>
        <tissue evidence="8">Testes</tissue>
    </source>
</reference>
<evidence type="ECO:0000259" key="5">
    <source>
        <dbReference type="PROSITE" id="PS50222"/>
    </source>
</evidence>
<accession>A0A9J7NA54</accession>
<dbReference type="SUPFAM" id="SSF52151">
    <property type="entry name" value="FabD/lysophospholipase-like"/>
    <property type="match status" value="1"/>
</dbReference>
<evidence type="ECO:0000313" key="8">
    <source>
        <dbReference type="RefSeq" id="XP_035698657.1"/>
    </source>
</evidence>
<dbReference type="GeneID" id="118431523"/>
<dbReference type="PANTHER" id="PTHR46394">
    <property type="entry name" value="ANNEXIN"/>
    <property type="match status" value="1"/>
</dbReference>
<dbReference type="SUPFAM" id="SSF47473">
    <property type="entry name" value="EF-hand"/>
    <property type="match status" value="1"/>
</dbReference>
<sequence length="607" mass="69574">MGGAQSTVQEGFHSLMERREADHNAGRPANPIGNFRVGISREIDQDFTDYSQYDFPFENLVLEGGGNRGLAYFGALQVLEEAGIWKNIKRFSGTSAGAITATFLAIGMSTNEARDYVDQDMRKVFIENAINSLCKKCSFVDHGCGYFSLLPNLLSGYGWNKAESFMIWLGGILKENTGNADITFLELYETFHTELAIVVFNLNYMTEMYCHVKTTPDMSIRKAVRMSMAIPGLFQCVKFKQFEFEDVFIDGGFGCNYPIHCFDGWWLCMESDSAFINKLHDLEDVQTLMQKSERFGTYNERTFGILLYSDSDPEFLEYELNSRFDGKRMPRPNSKLAKKYTDSERKKEESARVKREVLQAADKFLTALRESNLDKNDTIDKTELERAFRKRHLFTPEDARLLFGEGVNIDDVFYMLDVDGDGQITYRELVNYLETKGVHLFSKYLGYQRRNIENVGDFLFQLQAAQMMISKRLYVEKRDADRTIGVDTDYVDTADFDLEAEDKLFLIEQGKRGCRAFLKNFVKKFKLRPRGEQQRTPRKPQRRPGPELPSTSSRNLPNVLDSDSTDAQSSNSARYGYIDDSKGAVPKRTHFAASQRESIEQTEDFTD</sequence>
<dbReference type="InterPro" id="IPR002641">
    <property type="entry name" value="PNPLA_dom"/>
</dbReference>
<feature type="domain" description="PNPLA" evidence="6">
    <location>
        <begin position="60"/>
        <end position="263"/>
    </location>
</feature>
<keyword evidence="2 3" id="KW-0443">Lipid metabolism</keyword>
<reference evidence="7" key="1">
    <citation type="journal article" date="2020" name="Nat. Ecol. Evol.">
        <title>Deeply conserved synteny resolves early events in vertebrate evolution.</title>
        <authorList>
            <person name="Simakov O."/>
            <person name="Marletaz F."/>
            <person name="Yue J.X."/>
            <person name="O'Connell B."/>
            <person name="Jenkins J."/>
            <person name="Brandt A."/>
            <person name="Calef R."/>
            <person name="Tung C.H."/>
            <person name="Huang T.K."/>
            <person name="Schmutz J."/>
            <person name="Satoh N."/>
            <person name="Yu J.K."/>
            <person name="Putnam N.H."/>
            <person name="Green R.E."/>
            <person name="Rokhsar D.S."/>
        </authorList>
    </citation>
    <scope>NUCLEOTIDE SEQUENCE [LARGE SCALE GENOMIC DNA]</scope>
    <source>
        <strain evidence="7">S238N-H82</strain>
    </source>
</reference>
<evidence type="ECO:0000256" key="2">
    <source>
        <dbReference type="ARBA" id="ARBA00023098"/>
    </source>
</evidence>
<feature type="short sequence motif" description="GXGXXG" evidence="3">
    <location>
        <begin position="64"/>
        <end position="69"/>
    </location>
</feature>
<dbReference type="Proteomes" id="UP000001554">
    <property type="component" value="Chromosome 15"/>
</dbReference>
<dbReference type="InterPro" id="IPR018247">
    <property type="entry name" value="EF_Hand_1_Ca_BS"/>
</dbReference>
<evidence type="ECO:0000259" key="6">
    <source>
        <dbReference type="PROSITE" id="PS51635"/>
    </source>
</evidence>
<feature type="short sequence motif" description="GXSXG" evidence="3">
    <location>
        <begin position="93"/>
        <end position="97"/>
    </location>
</feature>
<dbReference type="InterPro" id="IPR011992">
    <property type="entry name" value="EF-hand-dom_pair"/>
</dbReference>
<keyword evidence="3" id="KW-0378">Hydrolase</keyword>
<feature type="domain" description="EF-hand" evidence="5">
    <location>
        <begin position="404"/>
        <end position="439"/>
    </location>
</feature>
<feature type="active site" description="Nucleophile" evidence="3">
    <location>
        <position position="95"/>
    </location>
</feature>
<dbReference type="Pfam" id="PF01734">
    <property type="entry name" value="Patatin"/>
    <property type="match status" value="1"/>
</dbReference>
<dbReference type="PROSITE" id="PS51635">
    <property type="entry name" value="PNPLA"/>
    <property type="match status" value="1"/>
</dbReference>
<feature type="active site" description="Proton acceptor" evidence="3">
    <location>
        <position position="250"/>
    </location>
</feature>
<evidence type="ECO:0000313" key="7">
    <source>
        <dbReference type="Proteomes" id="UP000001554"/>
    </source>
</evidence>
<evidence type="ECO:0000256" key="3">
    <source>
        <dbReference type="PROSITE-ProRule" id="PRU01161"/>
    </source>
</evidence>
<dbReference type="AlphaFoldDB" id="A0A9J7NA54"/>
<name>A0A9J7NA54_BRAFL</name>
<dbReference type="GO" id="GO:0016787">
    <property type="term" value="F:hydrolase activity"/>
    <property type="evidence" value="ECO:0007669"/>
    <property type="project" value="UniProtKB-UniRule"/>
</dbReference>
<keyword evidence="3" id="KW-0442">Lipid degradation</keyword>
<dbReference type="GO" id="GO:0016042">
    <property type="term" value="P:lipid catabolic process"/>
    <property type="evidence" value="ECO:0007669"/>
    <property type="project" value="UniProtKB-UniRule"/>
</dbReference>
<dbReference type="PROSITE" id="PS50222">
    <property type="entry name" value="EF_HAND_2"/>
    <property type="match status" value="1"/>
</dbReference>
<dbReference type="OrthoDB" id="412240at2759"/>
<keyword evidence="1" id="KW-0106">Calcium</keyword>
<dbReference type="GO" id="GO:0005509">
    <property type="term" value="F:calcium ion binding"/>
    <property type="evidence" value="ECO:0007669"/>
    <property type="project" value="InterPro"/>
</dbReference>
<dbReference type="OMA" id="FRELVYW"/>
<keyword evidence="7" id="KW-1185">Reference proteome</keyword>
<proteinExistence type="predicted"/>
<organism evidence="7 8">
    <name type="scientific">Branchiostoma floridae</name>
    <name type="common">Florida lancelet</name>
    <name type="synonym">Amphioxus</name>
    <dbReference type="NCBI Taxonomy" id="7739"/>
    <lineage>
        <taxon>Eukaryota</taxon>
        <taxon>Metazoa</taxon>
        <taxon>Chordata</taxon>
        <taxon>Cephalochordata</taxon>
        <taxon>Leptocardii</taxon>
        <taxon>Amphioxiformes</taxon>
        <taxon>Branchiostomatidae</taxon>
        <taxon>Branchiostoma</taxon>
    </lineage>
</organism>
<dbReference type="RefSeq" id="XP_035698657.1">
    <property type="nucleotide sequence ID" value="XM_035842764.1"/>
</dbReference>
<feature type="compositionally biased region" description="Polar residues" evidence="4">
    <location>
        <begin position="549"/>
        <end position="573"/>
    </location>
</feature>
<dbReference type="InterPro" id="IPR052580">
    <property type="entry name" value="Lipid_Hydrolase"/>
</dbReference>
<dbReference type="Gene3D" id="1.10.238.10">
    <property type="entry name" value="EF-hand"/>
    <property type="match status" value="1"/>
</dbReference>
<dbReference type="PANTHER" id="PTHR46394:SF1">
    <property type="entry name" value="PNPLA DOMAIN-CONTAINING PROTEIN"/>
    <property type="match status" value="1"/>
</dbReference>
<dbReference type="InterPro" id="IPR016035">
    <property type="entry name" value="Acyl_Trfase/lysoPLipase"/>
</dbReference>
<evidence type="ECO:0000256" key="1">
    <source>
        <dbReference type="ARBA" id="ARBA00022837"/>
    </source>
</evidence>
<dbReference type="KEGG" id="bfo:118431523"/>
<dbReference type="Gene3D" id="3.40.1090.10">
    <property type="entry name" value="Cytosolic phospholipase A2 catalytic domain"/>
    <property type="match status" value="2"/>
</dbReference>
<feature type="short sequence motif" description="DGA/G" evidence="3">
    <location>
        <begin position="250"/>
        <end position="252"/>
    </location>
</feature>
<protein>
    <submittedName>
        <fullName evidence="8">Uncharacterized protein LOC118431523</fullName>
    </submittedName>
</protein>
<feature type="region of interest" description="Disordered" evidence="4">
    <location>
        <begin position="528"/>
        <end position="607"/>
    </location>
</feature>
<gene>
    <name evidence="8" type="primary">LOC118431523</name>
</gene>
<evidence type="ECO:0000256" key="4">
    <source>
        <dbReference type="SAM" id="MobiDB-lite"/>
    </source>
</evidence>
<dbReference type="CDD" id="cd07207">
    <property type="entry name" value="Pat_ExoU_VipD_like"/>
    <property type="match status" value="1"/>
</dbReference>